<evidence type="ECO:0000313" key="1">
    <source>
        <dbReference type="EMBL" id="MCM5673323.1"/>
    </source>
</evidence>
<dbReference type="AlphaFoldDB" id="A0A8X8GUE4"/>
<protein>
    <recommendedName>
        <fullName evidence="3">DUF3168 domain-containing protein</fullName>
    </recommendedName>
</protein>
<accession>A0A8X8GUE4</accession>
<evidence type="ECO:0000313" key="2">
    <source>
        <dbReference type="Proteomes" id="UP000665944"/>
    </source>
</evidence>
<evidence type="ECO:0008006" key="3">
    <source>
        <dbReference type="Google" id="ProtNLM"/>
    </source>
</evidence>
<dbReference type="EMBL" id="JAGHKT020000028">
    <property type="protein sequence ID" value="MCM5673323.1"/>
    <property type="molecule type" value="Genomic_DNA"/>
</dbReference>
<organism evidence="1 2">
    <name type="scientific">Staphylococcus hominis</name>
    <dbReference type="NCBI Taxonomy" id="1290"/>
    <lineage>
        <taxon>Bacteria</taxon>
        <taxon>Bacillati</taxon>
        <taxon>Bacillota</taxon>
        <taxon>Bacilli</taxon>
        <taxon>Bacillales</taxon>
        <taxon>Staphylococcaceae</taxon>
        <taxon>Staphylococcus</taxon>
    </lineage>
</organism>
<sequence>MKQSLNLQLFNYLYTRFEKLGVPIIRTSELNQELPYPFIAIQSIRDDIRRLTFDSYSGNPTAIIHIWCTEDDKGKNDELYIQVQSILLDEIQLDGYTLTLPRISVNESTEQETNQTLSHTTISVEYASH</sequence>
<dbReference type="RefSeq" id="WP_002500213.1">
    <property type="nucleotide sequence ID" value="NZ_JAGHKT020000028.1"/>
</dbReference>
<dbReference type="Proteomes" id="UP000665944">
    <property type="component" value="Unassembled WGS sequence"/>
</dbReference>
<gene>
    <name evidence="1" type="ORF">J7T32_011365</name>
</gene>
<reference evidence="1 2" key="1">
    <citation type="submission" date="2022-06" db="EMBL/GenBank/DDBJ databases">
        <title>Staphylococcus hominis ShoR14 genome sequence.</title>
        <authorList>
            <person name="Yeo C.C."/>
            <person name="Chew C.H."/>
            <person name="Che Hamzah A.M."/>
            <person name="Al-Trad E.I."/>
        </authorList>
    </citation>
    <scope>NUCLEOTIDE SEQUENCE [LARGE SCALE GENOMIC DNA]</scope>
    <source>
        <strain evidence="1 2">ShoR14</strain>
    </source>
</reference>
<name>A0A8X8GUE4_STAHO</name>
<comment type="caution">
    <text evidence="1">The sequence shown here is derived from an EMBL/GenBank/DDBJ whole genome shotgun (WGS) entry which is preliminary data.</text>
</comment>
<keyword evidence="2" id="KW-1185">Reference proteome</keyword>
<proteinExistence type="predicted"/>